<dbReference type="InterPro" id="IPR051552">
    <property type="entry name" value="HptR"/>
</dbReference>
<keyword evidence="4" id="KW-0902">Two-component regulatory system</keyword>
<comment type="subcellular location">
    <subcellularLocation>
        <location evidence="1">Cytoplasm</location>
    </subcellularLocation>
</comment>
<dbReference type="RefSeq" id="WP_349205258.1">
    <property type="nucleotide sequence ID" value="NZ_JBBMFN010000069.1"/>
</dbReference>
<dbReference type="PRINTS" id="PR00032">
    <property type="entry name" value="HTHARAC"/>
</dbReference>
<evidence type="ECO:0000313" key="12">
    <source>
        <dbReference type="Proteomes" id="UP001465426"/>
    </source>
</evidence>
<dbReference type="Pfam" id="PF00072">
    <property type="entry name" value="Response_reg"/>
    <property type="match status" value="1"/>
</dbReference>
<dbReference type="Gene3D" id="1.10.10.60">
    <property type="entry name" value="Homeodomain-like"/>
    <property type="match status" value="2"/>
</dbReference>
<gene>
    <name evidence="11" type="ORF">WMO63_19775</name>
</gene>
<evidence type="ECO:0000256" key="8">
    <source>
        <dbReference type="PROSITE-ProRule" id="PRU00169"/>
    </source>
</evidence>
<evidence type="ECO:0000256" key="3">
    <source>
        <dbReference type="ARBA" id="ARBA00022553"/>
    </source>
</evidence>
<reference evidence="11 12" key="1">
    <citation type="submission" date="2024-03" db="EMBL/GenBank/DDBJ databases">
        <title>Human intestinal bacterial collection.</title>
        <authorList>
            <person name="Pauvert C."/>
            <person name="Hitch T.C.A."/>
            <person name="Clavel T."/>
        </authorList>
    </citation>
    <scope>NUCLEOTIDE SEQUENCE [LARGE SCALE GENOMIC DNA]</scope>
    <source>
        <strain evidence="11 12">CLA-SR-H024</strain>
    </source>
</reference>
<dbReference type="PANTHER" id="PTHR42713">
    <property type="entry name" value="HISTIDINE KINASE-RELATED"/>
    <property type="match status" value="1"/>
</dbReference>
<evidence type="ECO:0000313" key="11">
    <source>
        <dbReference type="EMBL" id="MEQ2467904.1"/>
    </source>
</evidence>
<sequence>MRALIVDDEKHVREGIKLLADWEGNEITEIYEASNGEDAIKIIRSLNPEIIFSDMKMPKLDGTQLLKWMDEHYCEGKTIVVTGYDDYHYMRKAMHYGSSDYLLKPIDPEMLNDTLIRVVKEWKEEEKERINKRSKNQLINKMKPAYRDQKLTQIINNVPVDKFVWEEFRLTKATAYTIGLLQVSNIAVEQFGGDKDITFFTLLNIINEQLSKKSGGIAFRYITSKGEIVLLLKKNKKESLIIAKEIQINIQQLLGLTCTIALGLEVNSAVQLSLSYQHAKSMIMNRNVLRNNQEKIVMDNDEKEIKSLMDYGSSIKIAIQTGEMDAFHSLIGQIQTDFIQKQQLCLRQLFHLENEYQMISTRWYKEFNLPFSLPTDLEERVHSFIDKEDVFQLEAYKDRKKREIALFLRRVKRQNKRTSKNIIQEIEKYIKMNFHREIKLQEISERFYISREYISRKFKQEYHINISEYLVSIRIQKAQELLENSNLKVYDIANMIGYQDDKYFRKVFKKIVGISPNEYREKKK</sequence>
<dbReference type="InterPro" id="IPR011006">
    <property type="entry name" value="CheY-like_superfamily"/>
</dbReference>
<dbReference type="PANTHER" id="PTHR42713:SF3">
    <property type="entry name" value="TRANSCRIPTIONAL REGULATORY PROTEIN HPTR"/>
    <property type="match status" value="1"/>
</dbReference>
<evidence type="ECO:0000256" key="1">
    <source>
        <dbReference type="ARBA" id="ARBA00004496"/>
    </source>
</evidence>
<keyword evidence="2" id="KW-0963">Cytoplasm</keyword>
<evidence type="ECO:0000256" key="4">
    <source>
        <dbReference type="ARBA" id="ARBA00023012"/>
    </source>
</evidence>
<dbReference type="InterPro" id="IPR018062">
    <property type="entry name" value="HTH_AraC-typ_CS"/>
</dbReference>
<evidence type="ECO:0000256" key="7">
    <source>
        <dbReference type="ARBA" id="ARBA00023163"/>
    </source>
</evidence>
<evidence type="ECO:0000256" key="6">
    <source>
        <dbReference type="ARBA" id="ARBA00023125"/>
    </source>
</evidence>
<dbReference type="EMBL" id="JBBMFN010000069">
    <property type="protein sequence ID" value="MEQ2467904.1"/>
    <property type="molecule type" value="Genomic_DNA"/>
</dbReference>
<evidence type="ECO:0000256" key="5">
    <source>
        <dbReference type="ARBA" id="ARBA00023015"/>
    </source>
</evidence>
<dbReference type="InterPro" id="IPR001789">
    <property type="entry name" value="Sig_transdc_resp-reg_receiver"/>
</dbReference>
<feature type="modified residue" description="4-aspartylphosphate" evidence="8">
    <location>
        <position position="54"/>
    </location>
</feature>
<dbReference type="InterPro" id="IPR009057">
    <property type="entry name" value="Homeodomain-like_sf"/>
</dbReference>
<dbReference type="PROSITE" id="PS01124">
    <property type="entry name" value="HTH_ARAC_FAMILY_2"/>
    <property type="match status" value="1"/>
</dbReference>
<dbReference type="CDD" id="cd17536">
    <property type="entry name" value="REC_YesN-like"/>
    <property type="match status" value="1"/>
</dbReference>
<dbReference type="SMART" id="SM00448">
    <property type="entry name" value="REC"/>
    <property type="match status" value="1"/>
</dbReference>
<dbReference type="Proteomes" id="UP001465426">
    <property type="component" value="Unassembled WGS sequence"/>
</dbReference>
<dbReference type="Pfam" id="PF12833">
    <property type="entry name" value="HTH_18"/>
    <property type="match status" value="1"/>
</dbReference>
<feature type="domain" description="Response regulatory" evidence="10">
    <location>
        <begin position="2"/>
        <end position="119"/>
    </location>
</feature>
<protein>
    <submittedName>
        <fullName evidence="11">Response regulator</fullName>
    </submittedName>
</protein>
<keyword evidence="12" id="KW-1185">Reference proteome</keyword>
<dbReference type="SMART" id="SM00342">
    <property type="entry name" value="HTH_ARAC"/>
    <property type="match status" value="1"/>
</dbReference>
<dbReference type="InterPro" id="IPR020449">
    <property type="entry name" value="Tscrpt_reg_AraC-type_HTH"/>
</dbReference>
<name>A0ABV1F3F8_9BACI</name>
<evidence type="ECO:0000259" key="9">
    <source>
        <dbReference type="PROSITE" id="PS01124"/>
    </source>
</evidence>
<evidence type="ECO:0000256" key="2">
    <source>
        <dbReference type="ARBA" id="ARBA00022490"/>
    </source>
</evidence>
<organism evidence="11 12">
    <name type="scientific">Niallia hominis</name>
    <dbReference type="NCBI Taxonomy" id="3133173"/>
    <lineage>
        <taxon>Bacteria</taxon>
        <taxon>Bacillati</taxon>
        <taxon>Bacillota</taxon>
        <taxon>Bacilli</taxon>
        <taxon>Bacillales</taxon>
        <taxon>Bacillaceae</taxon>
        <taxon>Niallia</taxon>
    </lineage>
</organism>
<accession>A0ABV1F3F8</accession>
<comment type="caution">
    <text evidence="11">The sequence shown here is derived from an EMBL/GenBank/DDBJ whole genome shotgun (WGS) entry which is preliminary data.</text>
</comment>
<keyword evidence="5" id="KW-0805">Transcription regulation</keyword>
<keyword evidence="7" id="KW-0804">Transcription</keyword>
<dbReference type="Gene3D" id="3.40.50.2300">
    <property type="match status" value="1"/>
</dbReference>
<dbReference type="PROSITE" id="PS50110">
    <property type="entry name" value="RESPONSE_REGULATORY"/>
    <property type="match status" value="1"/>
</dbReference>
<evidence type="ECO:0000259" key="10">
    <source>
        <dbReference type="PROSITE" id="PS50110"/>
    </source>
</evidence>
<dbReference type="InterPro" id="IPR018060">
    <property type="entry name" value="HTH_AraC"/>
</dbReference>
<proteinExistence type="predicted"/>
<dbReference type="SUPFAM" id="SSF46689">
    <property type="entry name" value="Homeodomain-like"/>
    <property type="match status" value="1"/>
</dbReference>
<keyword evidence="3 8" id="KW-0597">Phosphoprotein</keyword>
<dbReference type="PROSITE" id="PS00041">
    <property type="entry name" value="HTH_ARAC_FAMILY_1"/>
    <property type="match status" value="1"/>
</dbReference>
<keyword evidence="6" id="KW-0238">DNA-binding</keyword>
<feature type="domain" description="HTH araC/xylS-type" evidence="9">
    <location>
        <begin position="424"/>
        <end position="522"/>
    </location>
</feature>
<dbReference type="SUPFAM" id="SSF52172">
    <property type="entry name" value="CheY-like"/>
    <property type="match status" value="1"/>
</dbReference>